<gene>
    <name evidence="5" type="ORF">WMO41_05960</name>
</gene>
<evidence type="ECO:0000256" key="4">
    <source>
        <dbReference type="SAM" id="SignalP"/>
    </source>
</evidence>
<accession>A0ABV1HL76</accession>
<dbReference type="Pfam" id="PF19127">
    <property type="entry name" value="Choline_bind_3"/>
    <property type="match status" value="2"/>
</dbReference>
<evidence type="ECO:0000313" key="6">
    <source>
        <dbReference type="Proteomes" id="UP001437460"/>
    </source>
</evidence>
<organism evidence="5 6">
    <name type="scientific">Ventrimonas faecis</name>
    <dbReference type="NCBI Taxonomy" id="3133170"/>
    <lineage>
        <taxon>Bacteria</taxon>
        <taxon>Bacillati</taxon>
        <taxon>Bacillota</taxon>
        <taxon>Clostridia</taxon>
        <taxon>Lachnospirales</taxon>
        <taxon>Lachnospiraceae</taxon>
        <taxon>Ventrimonas</taxon>
    </lineage>
</organism>
<reference evidence="5 6" key="1">
    <citation type="submission" date="2024-03" db="EMBL/GenBank/DDBJ databases">
        <title>Human intestinal bacterial collection.</title>
        <authorList>
            <person name="Pauvert C."/>
            <person name="Hitch T.C.A."/>
            <person name="Clavel T."/>
        </authorList>
    </citation>
    <scope>NUCLEOTIDE SEQUENCE [LARGE SCALE GENOMIC DNA]</scope>
    <source>
        <strain evidence="5 6">CLA-AP-H27</strain>
    </source>
</reference>
<dbReference type="PROSITE" id="PS51170">
    <property type="entry name" value="CW"/>
    <property type="match status" value="2"/>
</dbReference>
<dbReference type="Proteomes" id="UP001437460">
    <property type="component" value="Unassembled WGS sequence"/>
</dbReference>
<sequence>MTKRRFAVWGLILALCTGTAGMTTVYAADKTISSVKLQIYTDLEVGDKIGDASIDIDSTTAPGGGIAISGSTDRYQIKEADWTTSSSKEITVGYQPELKIRLEVIDSDYAFKGTYRSSNVTVKGAEFVSASKSSGDLIIKAKLKPIKGTFEAPEDAYWKDNAKGTAKWEEPDNGGTGQYEVELRKGSTKIYTTETTSKTFNFYPYMTQAGTYTFRVRTIAKTSKQDDYGKNSEWVESDEIYLAKEDVSDGSGRNNNTSGGPNGNTNAGWRKYDNTWYYYYPDGSYVKNGWVEVGGRWYLFDASGRMLTGWQERNGQMYYLDASGAMITGWLSWNGRWCYMNETQDAYYGCLVRGHWLGKDGKTYYLDSVGYMAEGWNQVDGNWYYFYPGQGNKAVNTTIDTFYVNDQGVWVH</sequence>
<keyword evidence="1" id="KW-0677">Repeat</keyword>
<feature type="chain" id="PRO_5046042750" evidence="4">
    <location>
        <begin position="28"/>
        <end position="412"/>
    </location>
</feature>
<dbReference type="SUPFAM" id="SSF69360">
    <property type="entry name" value="Cell wall binding repeat"/>
    <property type="match status" value="1"/>
</dbReference>
<evidence type="ECO:0000313" key="5">
    <source>
        <dbReference type="EMBL" id="MEQ2562703.1"/>
    </source>
</evidence>
<dbReference type="EMBL" id="JBBMFJ010000009">
    <property type="protein sequence ID" value="MEQ2562703.1"/>
    <property type="molecule type" value="Genomic_DNA"/>
</dbReference>
<feature type="signal peptide" evidence="4">
    <location>
        <begin position="1"/>
        <end position="27"/>
    </location>
</feature>
<evidence type="ECO:0000256" key="2">
    <source>
        <dbReference type="PROSITE-ProRule" id="PRU00591"/>
    </source>
</evidence>
<dbReference type="Gene3D" id="2.60.40.10">
    <property type="entry name" value="Immunoglobulins"/>
    <property type="match status" value="1"/>
</dbReference>
<feature type="region of interest" description="Disordered" evidence="3">
    <location>
        <begin position="246"/>
        <end position="265"/>
    </location>
</feature>
<evidence type="ECO:0000256" key="3">
    <source>
        <dbReference type="SAM" id="MobiDB-lite"/>
    </source>
</evidence>
<proteinExistence type="predicted"/>
<dbReference type="Pfam" id="PF01473">
    <property type="entry name" value="Choline_bind_1"/>
    <property type="match status" value="1"/>
</dbReference>
<dbReference type="InterPro" id="IPR013783">
    <property type="entry name" value="Ig-like_fold"/>
</dbReference>
<protein>
    <submittedName>
        <fullName evidence="5">N-acetylmuramoyl-L-alanine amidase family protein</fullName>
    </submittedName>
</protein>
<feature type="compositionally biased region" description="Low complexity" evidence="3">
    <location>
        <begin position="250"/>
        <end position="265"/>
    </location>
</feature>
<evidence type="ECO:0000256" key="1">
    <source>
        <dbReference type="ARBA" id="ARBA00022737"/>
    </source>
</evidence>
<feature type="repeat" description="Cell wall-binding" evidence="2">
    <location>
        <begin position="287"/>
        <end position="306"/>
    </location>
</feature>
<keyword evidence="6" id="KW-1185">Reference proteome</keyword>
<feature type="repeat" description="Cell wall-binding" evidence="2">
    <location>
        <begin position="307"/>
        <end position="326"/>
    </location>
</feature>
<comment type="caution">
    <text evidence="5">The sequence shown here is derived from an EMBL/GenBank/DDBJ whole genome shotgun (WGS) entry which is preliminary data.</text>
</comment>
<dbReference type="RefSeq" id="WP_349228972.1">
    <property type="nucleotide sequence ID" value="NZ_JBBMFJ010000009.1"/>
</dbReference>
<dbReference type="Gene3D" id="2.10.270.10">
    <property type="entry name" value="Cholin Binding"/>
    <property type="match status" value="3"/>
</dbReference>
<keyword evidence="4" id="KW-0732">Signal</keyword>
<dbReference type="InterPro" id="IPR018337">
    <property type="entry name" value="Cell_wall/Cho-bd_repeat"/>
</dbReference>
<name>A0ABV1HL76_9FIRM</name>